<dbReference type="Proteomes" id="UP001139971">
    <property type="component" value="Unassembled WGS sequence"/>
</dbReference>
<sequence>MRTFDELLNWQVQAARIDKSSAPALAVCVELAAEARYAEFALLLRAWIALRPHQKAQLVEQVPRIVLGDGADPPHVDTFIESQSALVERVRADCLEPHLLPAAATALRERFESAVP</sequence>
<name>A0A9X4BI57_9GAMM</name>
<proteinExistence type="predicted"/>
<gene>
    <name evidence="1" type="ORF">OD750_011755</name>
</gene>
<protein>
    <submittedName>
        <fullName evidence="1">Uncharacterized protein</fullName>
    </submittedName>
</protein>
<evidence type="ECO:0000313" key="1">
    <source>
        <dbReference type="EMBL" id="MDC8013213.1"/>
    </source>
</evidence>
<keyword evidence="2" id="KW-1185">Reference proteome</keyword>
<dbReference type="AlphaFoldDB" id="A0A9X4BI57"/>
<dbReference type="EMBL" id="JAOVZO020000017">
    <property type="protein sequence ID" value="MDC8013213.1"/>
    <property type="molecule type" value="Genomic_DNA"/>
</dbReference>
<accession>A0A9X4BI57</accession>
<comment type="caution">
    <text evidence="1">The sequence shown here is derived from an EMBL/GenBank/DDBJ whole genome shotgun (WGS) entry which is preliminary data.</text>
</comment>
<dbReference type="RefSeq" id="WP_263545426.1">
    <property type="nucleotide sequence ID" value="NZ_JAOVZO020000017.1"/>
</dbReference>
<organism evidence="1 2">
    <name type="scientific">Tahibacter soli</name>
    <dbReference type="NCBI Taxonomy" id="2983605"/>
    <lineage>
        <taxon>Bacteria</taxon>
        <taxon>Pseudomonadati</taxon>
        <taxon>Pseudomonadota</taxon>
        <taxon>Gammaproteobacteria</taxon>
        <taxon>Lysobacterales</taxon>
        <taxon>Rhodanobacteraceae</taxon>
        <taxon>Tahibacter</taxon>
    </lineage>
</organism>
<evidence type="ECO:0000313" key="2">
    <source>
        <dbReference type="Proteomes" id="UP001139971"/>
    </source>
</evidence>
<reference evidence="1" key="1">
    <citation type="submission" date="2023-02" db="EMBL/GenBank/DDBJ databases">
        <title>Tahibacter soli sp. nov. isolated from soil.</title>
        <authorList>
            <person name="Baek J.H."/>
            <person name="Lee J.K."/>
            <person name="Choi D.G."/>
            <person name="Jeon C.O."/>
        </authorList>
    </citation>
    <scope>NUCLEOTIDE SEQUENCE</scope>
    <source>
        <strain evidence="1">BL</strain>
    </source>
</reference>